<evidence type="ECO:0000256" key="4">
    <source>
        <dbReference type="ARBA" id="ARBA00023033"/>
    </source>
</evidence>
<dbReference type="Pfam" id="PF00296">
    <property type="entry name" value="Bac_luciferase"/>
    <property type="match status" value="1"/>
</dbReference>
<dbReference type="Gene3D" id="3.20.20.30">
    <property type="entry name" value="Luciferase-like domain"/>
    <property type="match status" value="1"/>
</dbReference>
<dbReference type="PANTHER" id="PTHR42847:SF4">
    <property type="entry name" value="ALKANESULFONATE MONOOXYGENASE-RELATED"/>
    <property type="match status" value="1"/>
</dbReference>
<dbReference type="AlphaFoldDB" id="A0A6J4PFE8"/>
<name>A0A6J4PFE8_9PSEU</name>
<evidence type="ECO:0000256" key="3">
    <source>
        <dbReference type="ARBA" id="ARBA00023002"/>
    </source>
</evidence>
<sequence>MELSVSMEPLDLDGAPVTGVLDLARRVESAGLAGVAFNDHVLRSGGRDGLDPLVALAGVAAVTTTIELTTSILVVPLRGAAVLAAQCASLDVLSGGRFVLGTGAGWRADDFAAAEVPLSRRGALTDSTLDRLRHHWSAERTSGDALAAPTVTPGGPRIRIGGHSDAALRRAVRIGDGWHASGLTATEVAASRSRIEELGAEQGRQPGDVEITVVRSVAPPGAELRGDLFGPPLGGRGCTAASVLDDLAELAVSGVSGVVLYMPVAAAQLQPVLDWLAADVVPAAARLGAPHPRTGDRRPSLGRDPPRRAPGRRPRRGRRRAGGNDRARQSALADDLTE</sequence>
<evidence type="ECO:0000256" key="5">
    <source>
        <dbReference type="SAM" id="MobiDB-lite"/>
    </source>
</evidence>
<feature type="domain" description="Luciferase-like" evidence="6">
    <location>
        <begin position="16"/>
        <end position="217"/>
    </location>
</feature>
<proteinExistence type="predicted"/>
<keyword evidence="1" id="KW-0285">Flavoprotein</keyword>
<keyword evidence="3" id="KW-0560">Oxidoreductase</keyword>
<evidence type="ECO:0000256" key="2">
    <source>
        <dbReference type="ARBA" id="ARBA00022643"/>
    </source>
</evidence>
<feature type="region of interest" description="Disordered" evidence="5">
    <location>
        <begin position="287"/>
        <end position="338"/>
    </location>
</feature>
<evidence type="ECO:0000256" key="1">
    <source>
        <dbReference type="ARBA" id="ARBA00022630"/>
    </source>
</evidence>
<evidence type="ECO:0000259" key="6">
    <source>
        <dbReference type="Pfam" id="PF00296"/>
    </source>
</evidence>
<dbReference type="PANTHER" id="PTHR42847">
    <property type="entry name" value="ALKANESULFONATE MONOOXYGENASE"/>
    <property type="match status" value="1"/>
</dbReference>
<dbReference type="GO" id="GO:0008726">
    <property type="term" value="F:alkanesulfonate monooxygenase activity"/>
    <property type="evidence" value="ECO:0007669"/>
    <property type="project" value="TreeGrafter"/>
</dbReference>
<dbReference type="GO" id="GO:0046306">
    <property type="term" value="P:alkanesulfonate catabolic process"/>
    <property type="evidence" value="ECO:0007669"/>
    <property type="project" value="TreeGrafter"/>
</dbReference>
<dbReference type="InterPro" id="IPR050172">
    <property type="entry name" value="SsuD_RutA_monooxygenase"/>
</dbReference>
<dbReference type="InterPro" id="IPR036661">
    <property type="entry name" value="Luciferase-like_sf"/>
</dbReference>
<dbReference type="InterPro" id="IPR011251">
    <property type="entry name" value="Luciferase-like_dom"/>
</dbReference>
<gene>
    <name evidence="7" type="ORF">AVDCRST_MAG66-2107</name>
</gene>
<feature type="compositionally biased region" description="Basic and acidic residues" evidence="5">
    <location>
        <begin position="293"/>
        <end position="307"/>
    </location>
</feature>
<protein>
    <recommendedName>
        <fullName evidence="6">Luciferase-like domain-containing protein</fullName>
    </recommendedName>
</protein>
<reference evidence="7" key="1">
    <citation type="submission" date="2020-02" db="EMBL/GenBank/DDBJ databases">
        <authorList>
            <person name="Meier V. D."/>
        </authorList>
    </citation>
    <scope>NUCLEOTIDE SEQUENCE</scope>
    <source>
        <strain evidence="7">AVDCRST_MAG66</strain>
    </source>
</reference>
<organism evidence="7">
    <name type="scientific">uncultured Pseudonocardia sp</name>
    <dbReference type="NCBI Taxonomy" id="211455"/>
    <lineage>
        <taxon>Bacteria</taxon>
        <taxon>Bacillati</taxon>
        <taxon>Actinomycetota</taxon>
        <taxon>Actinomycetes</taxon>
        <taxon>Pseudonocardiales</taxon>
        <taxon>Pseudonocardiaceae</taxon>
        <taxon>Pseudonocardia</taxon>
        <taxon>environmental samples</taxon>
    </lineage>
</organism>
<dbReference type="EMBL" id="CADCUS010000307">
    <property type="protein sequence ID" value="CAA9412167.1"/>
    <property type="molecule type" value="Genomic_DNA"/>
</dbReference>
<feature type="compositionally biased region" description="Basic residues" evidence="5">
    <location>
        <begin position="309"/>
        <end position="321"/>
    </location>
</feature>
<evidence type="ECO:0000313" key="7">
    <source>
        <dbReference type="EMBL" id="CAA9412167.1"/>
    </source>
</evidence>
<dbReference type="SUPFAM" id="SSF51679">
    <property type="entry name" value="Bacterial luciferase-like"/>
    <property type="match status" value="1"/>
</dbReference>
<keyword evidence="2" id="KW-0288">FMN</keyword>
<keyword evidence="4" id="KW-0503">Monooxygenase</keyword>
<accession>A0A6J4PFE8</accession>